<keyword evidence="1" id="KW-1133">Transmembrane helix</keyword>
<accession>A0A4R4K788</accession>
<dbReference type="AlphaFoldDB" id="A0A4R4K788"/>
<keyword evidence="1" id="KW-0472">Membrane</keyword>
<name>A0A4R4K788_9BACT</name>
<protein>
    <submittedName>
        <fullName evidence="2">Uncharacterized protein</fullName>
    </submittedName>
</protein>
<feature type="transmembrane region" description="Helical" evidence="1">
    <location>
        <begin position="31"/>
        <end position="51"/>
    </location>
</feature>
<feature type="transmembrane region" description="Helical" evidence="1">
    <location>
        <begin position="7"/>
        <end position="25"/>
    </location>
</feature>
<sequence length="78" mass="8714">MLKNPNIVALAATAYLLIYILVIALGLSNNLALGMFMFSPVIMIGLVYSVLRHGKASGRTFDEYFYDDADIRSDKLRK</sequence>
<dbReference type="OrthoDB" id="964187at2"/>
<gene>
    <name evidence="2" type="ORF">EZE20_16885</name>
</gene>
<evidence type="ECO:0000256" key="1">
    <source>
        <dbReference type="SAM" id="Phobius"/>
    </source>
</evidence>
<reference evidence="2 3" key="1">
    <citation type="submission" date="2019-02" db="EMBL/GenBank/DDBJ databases">
        <title>Arundinibacter roseus gen. nov., sp. nov., a new member of the family Cytophagaceae.</title>
        <authorList>
            <person name="Szuroczki S."/>
            <person name="Khayer B."/>
            <person name="Sproer C."/>
            <person name="Toumi M."/>
            <person name="Szabo A."/>
            <person name="Felfoldi T."/>
            <person name="Schumann P."/>
            <person name="Toth E."/>
        </authorList>
    </citation>
    <scope>NUCLEOTIDE SEQUENCE [LARGE SCALE GENOMIC DNA]</scope>
    <source>
        <strain evidence="2 3">DMA-k-7a</strain>
    </source>
</reference>
<keyword evidence="1" id="KW-0812">Transmembrane</keyword>
<keyword evidence="3" id="KW-1185">Reference proteome</keyword>
<proteinExistence type="predicted"/>
<evidence type="ECO:0000313" key="3">
    <source>
        <dbReference type="Proteomes" id="UP000295706"/>
    </source>
</evidence>
<organism evidence="2 3">
    <name type="scientific">Arundinibacter roseus</name>
    <dbReference type="NCBI Taxonomy" id="2070510"/>
    <lineage>
        <taxon>Bacteria</taxon>
        <taxon>Pseudomonadati</taxon>
        <taxon>Bacteroidota</taxon>
        <taxon>Cytophagia</taxon>
        <taxon>Cytophagales</taxon>
        <taxon>Spirosomataceae</taxon>
        <taxon>Arundinibacter</taxon>
    </lineage>
</organism>
<dbReference type="Proteomes" id="UP000295706">
    <property type="component" value="Unassembled WGS sequence"/>
</dbReference>
<evidence type="ECO:0000313" key="2">
    <source>
        <dbReference type="EMBL" id="TDB63437.1"/>
    </source>
</evidence>
<dbReference type="EMBL" id="SMJU01000010">
    <property type="protein sequence ID" value="TDB63437.1"/>
    <property type="molecule type" value="Genomic_DNA"/>
</dbReference>
<comment type="caution">
    <text evidence="2">The sequence shown here is derived from an EMBL/GenBank/DDBJ whole genome shotgun (WGS) entry which is preliminary data.</text>
</comment>
<dbReference type="RefSeq" id="WP_132119803.1">
    <property type="nucleotide sequence ID" value="NZ_SMJU01000010.1"/>
</dbReference>